<protein>
    <submittedName>
        <fullName evidence="1">Rsm22-domain-containing protein</fullName>
    </submittedName>
</protein>
<dbReference type="Proteomes" id="UP000790709">
    <property type="component" value="Unassembled WGS sequence"/>
</dbReference>
<name>A0ACB8BDH8_9AGAM</name>
<accession>A0ACB8BDH8</accession>
<sequence length="644" mass="70564">MLRSAYTGLRVLSQSARPNVSNFSTSAVAASTQPNAALELDPTLKALLQDVDISLTSTKHRTGEQPRQPRELHAYAIEDPSEDDTFDVEVLGNEEPSERRAERKSPAARFGSQGLGAVVLPQELQQSVEALIAASDKTQLHSDAKRLFFDSETGGDVGSGWDPTYDVKYRSRRQGARHFDRDGTAFASVVLPAHYSAIYSVLEHVKHRLGSELRVERVIDWGTGTGSGLWASLNSFQKAPTSETVVEDDPRLSNSSIITYLGIDKREGLVSIGKRLLKGVDLGSLSATWQKTFREDNKIKRTEGNDVLALSAFMLSSLPTPLSKKALVKELWESGAHTIVLIDHSTKAGFSSIAEAREYILDMGRKELDDPETVGWPTRGAHVVAPCPHDGACPLYHGAPSRLVCGFSQRLQRPSFVRKTKHSGEGHEDIGYSYVVIRRGSRPEPTGTMAGRIGAVGQEVLERSAATKYPKELTLDGQHHENISDDAVESVSNAEPISATEARSVSGMLEDNLRLEAFQWPRLVFPPLKKSGHIILDACTPEGKIMRLTIPKSQGKQPFYDARKSSWGDIFPHAPKNAPQERFHSTGAKREGGTSGTRGADDSKKGSKEKSRSSKSYASLSDELKGKKKQTRRDRIIAQAAHDI</sequence>
<keyword evidence="2" id="KW-1185">Reference proteome</keyword>
<reference evidence="1" key="1">
    <citation type="journal article" date="2021" name="New Phytol.">
        <title>Evolutionary innovations through gain and loss of genes in the ectomycorrhizal Boletales.</title>
        <authorList>
            <person name="Wu G."/>
            <person name="Miyauchi S."/>
            <person name="Morin E."/>
            <person name="Kuo A."/>
            <person name="Drula E."/>
            <person name="Varga T."/>
            <person name="Kohler A."/>
            <person name="Feng B."/>
            <person name="Cao Y."/>
            <person name="Lipzen A."/>
            <person name="Daum C."/>
            <person name="Hundley H."/>
            <person name="Pangilinan J."/>
            <person name="Johnson J."/>
            <person name="Barry K."/>
            <person name="LaButti K."/>
            <person name="Ng V."/>
            <person name="Ahrendt S."/>
            <person name="Min B."/>
            <person name="Choi I.G."/>
            <person name="Park H."/>
            <person name="Plett J.M."/>
            <person name="Magnuson J."/>
            <person name="Spatafora J.W."/>
            <person name="Nagy L.G."/>
            <person name="Henrissat B."/>
            <person name="Grigoriev I.V."/>
            <person name="Yang Z.L."/>
            <person name="Xu J."/>
            <person name="Martin F.M."/>
        </authorList>
    </citation>
    <scope>NUCLEOTIDE SEQUENCE</scope>
    <source>
        <strain evidence="1">KUC20120723A-06</strain>
    </source>
</reference>
<evidence type="ECO:0000313" key="2">
    <source>
        <dbReference type="Proteomes" id="UP000790709"/>
    </source>
</evidence>
<gene>
    <name evidence="1" type="ORF">BV22DRAFT_1093906</name>
</gene>
<organism evidence="1 2">
    <name type="scientific">Leucogyrophana mollusca</name>
    <dbReference type="NCBI Taxonomy" id="85980"/>
    <lineage>
        <taxon>Eukaryota</taxon>
        <taxon>Fungi</taxon>
        <taxon>Dikarya</taxon>
        <taxon>Basidiomycota</taxon>
        <taxon>Agaricomycotina</taxon>
        <taxon>Agaricomycetes</taxon>
        <taxon>Agaricomycetidae</taxon>
        <taxon>Boletales</taxon>
        <taxon>Boletales incertae sedis</taxon>
        <taxon>Leucogyrophana</taxon>
    </lineage>
</organism>
<comment type="caution">
    <text evidence="1">The sequence shown here is derived from an EMBL/GenBank/DDBJ whole genome shotgun (WGS) entry which is preliminary data.</text>
</comment>
<evidence type="ECO:0000313" key="1">
    <source>
        <dbReference type="EMBL" id="KAH7922862.1"/>
    </source>
</evidence>
<dbReference type="EMBL" id="MU266470">
    <property type="protein sequence ID" value="KAH7922862.1"/>
    <property type="molecule type" value="Genomic_DNA"/>
</dbReference>
<proteinExistence type="predicted"/>